<evidence type="ECO:0000313" key="2">
    <source>
        <dbReference type="EMBL" id="GHH72206.1"/>
    </source>
</evidence>
<proteinExistence type="predicted"/>
<dbReference type="EMBL" id="BNBO01000017">
    <property type="protein sequence ID" value="GHH72206.1"/>
    <property type="molecule type" value="Genomic_DNA"/>
</dbReference>
<dbReference type="AlphaFoldDB" id="A0A919KUG1"/>
<reference evidence="2" key="2">
    <citation type="submission" date="2020-09" db="EMBL/GenBank/DDBJ databases">
        <authorList>
            <person name="Sun Q."/>
            <person name="Ohkuma M."/>
        </authorList>
    </citation>
    <scope>NUCLEOTIDE SEQUENCE</scope>
    <source>
        <strain evidence="2">JCM 4646</strain>
    </source>
</reference>
<dbReference type="Proteomes" id="UP000617734">
    <property type="component" value="Unassembled WGS sequence"/>
</dbReference>
<comment type="caution">
    <text evidence="2">The sequence shown here is derived from an EMBL/GenBank/DDBJ whole genome shotgun (WGS) entry which is preliminary data.</text>
</comment>
<dbReference type="GeneID" id="95353888"/>
<sequence>MPQLPGDGTLKAALRWLQAMRTEDVPRIRALFTHHDAYADLTPDQYAHGLLWLHHLGLAALPRQSAPASPLEDRALGMLLLSRSLEAAGPGWEYTTSSAGEEGDLPAAAGPLAKALGLSHGDAAAAVTQARLAERARVGAAGEAALVELLGRHVDAEVTHVSALSDRFGYDIAVAGPGGHAAHIEVKTTTKPTENLHFLSRHEYETMRGDPAWVLAMIRLDRNDRVVSVSTVRRAWVAGAMPADQPAGEALWESARLMIPPSAVEPGLPAVGSWLKPGHTGSLLAGQQHQEVPW</sequence>
<evidence type="ECO:0000259" key="1">
    <source>
        <dbReference type="Pfam" id="PF13020"/>
    </source>
</evidence>
<dbReference type="Pfam" id="PF13020">
    <property type="entry name" value="NOV_C"/>
    <property type="match status" value="1"/>
</dbReference>
<dbReference type="InterPro" id="IPR024975">
    <property type="entry name" value="NOV_C"/>
</dbReference>
<dbReference type="RefSeq" id="WP_190211740.1">
    <property type="nucleotide sequence ID" value="NZ_BNBO01000017.1"/>
</dbReference>
<organism evidence="2 3">
    <name type="scientific">Kitasatospora indigofera</name>
    <dbReference type="NCBI Taxonomy" id="67307"/>
    <lineage>
        <taxon>Bacteria</taxon>
        <taxon>Bacillati</taxon>
        <taxon>Actinomycetota</taxon>
        <taxon>Actinomycetes</taxon>
        <taxon>Kitasatosporales</taxon>
        <taxon>Streptomycetaceae</taxon>
        <taxon>Kitasatospora</taxon>
    </lineage>
</organism>
<keyword evidence="3" id="KW-1185">Reference proteome</keyword>
<gene>
    <name evidence="2" type="ORF">GCM10018781_34670</name>
</gene>
<reference evidence="2" key="1">
    <citation type="journal article" date="2014" name="Int. J. Syst. Evol. Microbiol.">
        <title>Complete genome sequence of Corynebacterium casei LMG S-19264T (=DSM 44701T), isolated from a smear-ripened cheese.</title>
        <authorList>
            <consortium name="US DOE Joint Genome Institute (JGI-PGF)"/>
            <person name="Walter F."/>
            <person name="Albersmeier A."/>
            <person name="Kalinowski J."/>
            <person name="Ruckert C."/>
        </authorList>
    </citation>
    <scope>NUCLEOTIDE SEQUENCE</scope>
    <source>
        <strain evidence="2">JCM 4646</strain>
    </source>
</reference>
<protein>
    <recommendedName>
        <fullName evidence="1">Protein NO VEIN C-terminal domain-containing protein</fullName>
    </recommendedName>
</protein>
<evidence type="ECO:0000313" key="3">
    <source>
        <dbReference type="Proteomes" id="UP000617734"/>
    </source>
</evidence>
<feature type="domain" description="Protein NO VEIN C-terminal" evidence="1">
    <location>
        <begin position="145"/>
        <end position="221"/>
    </location>
</feature>
<name>A0A919KUG1_9ACTN</name>
<accession>A0A919KUG1</accession>